<dbReference type="PRINTS" id="PR00080">
    <property type="entry name" value="SDRFAMILY"/>
</dbReference>
<organism evidence="4 5">
    <name type="scientific">Pseudooceanicola nanhaiensis</name>
    <dbReference type="NCBI Taxonomy" id="375761"/>
    <lineage>
        <taxon>Bacteria</taxon>
        <taxon>Pseudomonadati</taxon>
        <taxon>Pseudomonadota</taxon>
        <taxon>Alphaproteobacteria</taxon>
        <taxon>Rhodobacterales</taxon>
        <taxon>Paracoccaceae</taxon>
        <taxon>Pseudooceanicola</taxon>
    </lineage>
</organism>
<evidence type="ECO:0000313" key="5">
    <source>
        <dbReference type="Proteomes" id="UP000649829"/>
    </source>
</evidence>
<evidence type="ECO:0000256" key="1">
    <source>
        <dbReference type="ARBA" id="ARBA00006484"/>
    </source>
</evidence>
<comment type="similarity">
    <text evidence="1">Belongs to the short-chain dehydrogenases/reductases (SDR) family.</text>
</comment>
<evidence type="ECO:0000256" key="2">
    <source>
        <dbReference type="ARBA" id="ARBA00022857"/>
    </source>
</evidence>
<dbReference type="Proteomes" id="UP000649829">
    <property type="component" value="Unassembled WGS sequence"/>
</dbReference>
<dbReference type="FunFam" id="3.40.50.720:FF:000084">
    <property type="entry name" value="Short-chain dehydrogenase reductase"/>
    <property type="match status" value="1"/>
</dbReference>
<gene>
    <name evidence="4" type="primary">kduD</name>
    <name evidence="4" type="ORF">GCM10011534_35130</name>
</gene>
<dbReference type="InterPro" id="IPR002347">
    <property type="entry name" value="SDR_fam"/>
</dbReference>
<proteinExistence type="inferred from homology"/>
<dbReference type="InterPro" id="IPR052178">
    <property type="entry name" value="Sec_Metab_Biosynth_SDR"/>
</dbReference>
<dbReference type="PRINTS" id="PR00081">
    <property type="entry name" value="GDHRDH"/>
</dbReference>
<dbReference type="GO" id="GO:0008709">
    <property type="term" value="F:cholate 7-alpha-dehydrogenase (NAD+) activity"/>
    <property type="evidence" value="ECO:0007669"/>
    <property type="project" value="TreeGrafter"/>
</dbReference>
<comment type="caution">
    <text evidence="4">The sequence shown here is derived from an EMBL/GenBank/DDBJ whole genome shotgun (WGS) entry which is preliminary data.</text>
</comment>
<dbReference type="AlphaFoldDB" id="A0A917T3X6"/>
<keyword evidence="5" id="KW-1185">Reference proteome</keyword>
<reference evidence="4" key="1">
    <citation type="journal article" date="2014" name="Int. J. Syst. Evol. Microbiol.">
        <title>Complete genome sequence of Corynebacterium casei LMG S-19264T (=DSM 44701T), isolated from a smear-ripened cheese.</title>
        <authorList>
            <consortium name="US DOE Joint Genome Institute (JGI-PGF)"/>
            <person name="Walter F."/>
            <person name="Albersmeier A."/>
            <person name="Kalinowski J."/>
            <person name="Ruckert C."/>
        </authorList>
    </citation>
    <scope>NUCLEOTIDE SEQUENCE</scope>
    <source>
        <strain evidence="4">CGMCC 1.6293</strain>
    </source>
</reference>
<sequence length="262" mass="27870">MDISKLFSLEGRVALITGGSRGLGKHFAEAFIAAGAKVYISSRKADVCFETAEELGPNCIALPADVSTMEGIESLVAQLKEHEDGLDILVNNAGIAWGASFDEFPEKGWDRSMDLNLKAPFFLTQKLRGMLKARASAERPAKVINIASIDGQRLNPWDTYAYHASKAGLIYLTRRVAAELIQDQINVTAIAPGAFASDMNTAARDHGDDVGKRIPNGRIGKPEDIAAAALYLAAPSGDYVVGNTLTVDGGIVNAHLGGSIDK</sequence>
<keyword evidence="2" id="KW-0521">NADP</keyword>
<dbReference type="Gene3D" id="3.40.50.720">
    <property type="entry name" value="NAD(P)-binding Rossmann-like Domain"/>
    <property type="match status" value="1"/>
</dbReference>
<reference evidence="4" key="2">
    <citation type="submission" date="2020-09" db="EMBL/GenBank/DDBJ databases">
        <authorList>
            <person name="Sun Q."/>
            <person name="Zhou Y."/>
        </authorList>
    </citation>
    <scope>NUCLEOTIDE SEQUENCE</scope>
    <source>
        <strain evidence="4">CGMCC 1.6293</strain>
    </source>
</reference>
<evidence type="ECO:0000256" key="3">
    <source>
        <dbReference type="ARBA" id="ARBA00023002"/>
    </source>
</evidence>
<keyword evidence="3" id="KW-0560">Oxidoreductase</keyword>
<dbReference type="GO" id="GO:0005829">
    <property type="term" value="C:cytosol"/>
    <property type="evidence" value="ECO:0007669"/>
    <property type="project" value="TreeGrafter"/>
</dbReference>
<dbReference type="PANTHER" id="PTHR43618:SF8">
    <property type="entry name" value="7ALPHA-HYDROXYSTEROID DEHYDROGENASE"/>
    <property type="match status" value="1"/>
</dbReference>
<dbReference type="EMBL" id="BMLF01000002">
    <property type="protein sequence ID" value="GGM10004.1"/>
    <property type="molecule type" value="Genomic_DNA"/>
</dbReference>
<evidence type="ECO:0000313" key="4">
    <source>
        <dbReference type="EMBL" id="GGM10004.1"/>
    </source>
</evidence>
<dbReference type="InterPro" id="IPR036291">
    <property type="entry name" value="NAD(P)-bd_dom_sf"/>
</dbReference>
<dbReference type="SUPFAM" id="SSF51735">
    <property type="entry name" value="NAD(P)-binding Rossmann-fold domains"/>
    <property type="match status" value="1"/>
</dbReference>
<dbReference type="Pfam" id="PF13561">
    <property type="entry name" value="adh_short_C2"/>
    <property type="match status" value="1"/>
</dbReference>
<protein>
    <submittedName>
        <fullName evidence="4">2-deoxy-D-gluconate 3-dehydrogenase</fullName>
    </submittedName>
</protein>
<dbReference type="RefSeq" id="WP_028286736.1">
    <property type="nucleotide sequence ID" value="NZ_BMLF01000002.1"/>
</dbReference>
<dbReference type="PANTHER" id="PTHR43618">
    <property type="entry name" value="7-ALPHA-HYDROXYSTEROID DEHYDROGENASE"/>
    <property type="match status" value="1"/>
</dbReference>
<name>A0A917T3X6_9RHOB</name>
<accession>A0A917T3X6</accession>